<gene>
    <name evidence="1" type="ORF">BC353_08465</name>
</gene>
<evidence type="ECO:0000313" key="2">
    <source>
        <dbReference type="Proteomes" id="UP000266701"/>
    </source>
</evidence>
<comment type="caution">
    <text evidence="1">The sequence shown here is derived from an EMBL/GenBank/DDBJ whole genome shotgun (WGS) entry which is preliminary data.</text>
</comment>
<protein>
    <submittedName>
        <fullName evidence="1">Uncharacterized protein</fullName>
    </submittedName>
</protein>
<dbReference type="RefSeq" id="WP_118089107.1">
    <property type="nucleotide sequence ID" value="NZ_WYCA01000084.1"/>
</dbReference>
<dbReference type="CDD" id="cd19958">
    <property type="entry name" value="pyocin_knob"/>
    <property type="match status" value="1"/>
</dbReference>
<organism evidence="1 2">
    <name type="scientific">Vibrio cholerae</name>
    <dbReference type="NCBI Taxonomy" id="666"/>
    <lineage>
        <taxon>Bacteria</taxon>
        <taxon>Pseudomonadati</taxon>
        <taxon>Pseudomonadota</taxon>
        <taxon>Gammaproteobacteria</taxon>
        <taxon>Vibrionales</taxon>
        <taxon>Vibrionaceae</taxon>
        <taxon>Vibrio</taxon>
    </lineage>
</organism>
<proteinExistence type="predicted"/>
<name>A0A395U1X7_VIBCL</name>
<accession>A0A395U1X7</accession>
<evidence type="ECO:0000313" key="1">
    <source>
        <dbReference type="EMBL" id="RGP90565.1"/>
    </source>
</evidence>
<dbReference type="Proteomes" id="UP000266701">
    <property type="component" value="Unassembled WGS sequence"/>
</dbReference>
<dbReference type="AlphaFoldDB" id="A0A395U1X7"/>
<reference evidence="1 2" key="1">
    <citation type="journal article" date="2017" name="Emerg. Infect. Dis.">
        <title>Carbapenemase VCC-1-Producing Vibrio cholerae in Coastal Waters of Germany.</title>
        <authorList>
            <person name="Hammerl J.A."/>
            <person name="Jackel C."/>
            <person name="Bortolaia V."/>
            <person name="Schwartz K."/>
            <person name="Bier N."/>
            <person name="Hendriksen R.S."/>
            <person name="Guerra B."/>
            <person name="Strauch E."/>
        </authorList>
    </citation>
    <scope>NUCLEOTIDE SEQUENCE [LARGE SCALE GENOMIC DNA]</scope>
    <source>
        <strain evidence="1 2">VN-2825</strain>
    </source>
</reference>
<sequence>MSEPTVQDLVESVDALGKTTSELVERYTEAIFGVEASAGSAAEDAKKTAADRVQTGLDAEFTALKANEAKDSAAQAEQAKLDAQEVTQLSTFKQYRDQAQQGATTSTAQAVIATQKGTLATEQAAIATNKANVATEEATKSTTQAGIATQKAQAASDSERVVLQKAQEVSDNTTLVATHTATVVRKSDEVVVNASMVAEDKAVVVQKASEVASNASSASNSVLLSQEWAVGRTPPSSHAAPSNTNNAMYWAQQAQYNANQTFISGGLFTPSVSTPYPSIEGVVRDTIWIIEFPSEDATFTYTSGQLSGRMVKNGDLLFWDTPENEFNLIPTKIGGILSLVTEWGTETGPSVDIRGRYLRKSGDSTTSLMSLPNLAVQALKDLNSETVGYFGAENGDGNYLGNTGRWLRFFAKDSILQVRDQNNKIGRVYHQGYKPTAADVGAYTKAEIDGKIIGRPILLGTEDLNSLMTAGVYAQNLDANTSAASHYPENLAGSLIVTSGAGVQQTYHVYNSSRVWTRARYQNLEWTPWALQYNTLNKPTAADVGLGSVPNYAATNSYEGTSTSLLATQRAAYDAAAAPRLEAERKRKITYGTTAPAAAMGADGDIYFLL</sequence>
<dbReference type="EMBL" id="MCBA01000035">
    <property type="protein sequence ID" value="RGP90565.1"/>
    <property type="molecule type" value="Genomic_DNA"/>
</dbReference>